<feature type="compositionally biased region" description="Basic and acidic residues" evidence="1">
    <location>
        <begin position="293"/>
        <end position="312"/>
    </location>
</feature>
<name>A0ABR1BTF4_NECAM</name>
<feature type="region of interest" description="Disordered" evidence="1">
    <location>
        <begin position="287"/>
        <end position="312"/>
    </location>
</feature>
<gene>
    <name evidence="3" type="primary">Necator_chrI.g1929</name>
    <name evidence="3" type="ORF">RB195_005803</name>
</gene>
<proteinExistence type="predicted"/>
<feature type="domain" description="Reverse transcriptase" evidence="2">
    <location>
        <begin position="80"/>
        <end position="244"/>
    </location>
</feature>
<dbReference type="InterPro" id="IPR043502">
    <property type="entry name" value="DNA/RNA_pol_sf"/>
</dbReference>
<accession>A0ABR1BTF4</accession>
<comment type="caution">
    <text evidence="3">The sequence shown here is derived from an EMBL/GenBank/DDBJ whole genome shotgun (WGS) entry which is preliminary data.</text>
</comment>
<organism evidence="3 4">
    <name type="scientific">Necator americanus</name>
    <name type="common">Human hookworm</name>
    <dbReference type="NCBI Taxonomy" id="51031"/>
    <lineage>
        <taxon>Eukaryota</taxon>
        <taxon>Metazoa</taxon>
        <taxon>Ecdysozoa</taxon>
        <taxon>Nematoda</taxon>
        <taxon>Chromadorea</taxon>
        <taxon>Rhabditida</taxon>
        <taxon>Rhabditina</taxon>
        <taxon>Rhabditomorpha</taxon>
        <taxon>Strongyloidea</taxon>
        <taxon>Ancylostomatidae</taxon>
        <taxon>Bunostominae</taxon>
        <taxon>Necator</taxon>
    </lineage>
</organism>
<dbReference type="Pfam" id="PF00078">
    <property type="entry name" value="RVT_1"/>
    <property type="match status" value="1"/>
</dbReference>
<dbReference type="Proteomes" id="UP001303046">
    <property type="component" value="Unassembled WGS sequence"/>
</dbReference>
<dbReference type="EMBL" id="JAVFWL010000001">
    <property type="protein sequence ID" value="KAK6728373.1"/>
    <property type="molecule type" value="Genomic_DNA"/>
</dbReference>
<dbReference type="PANTHER" id="PTHR19446">
    <property type="entry name" value="REVERSE TRANSCRIPTASES"/>
    <property type="match status" value="1"/>
</dbReference>
<keyword evidence="4" id="KW-1185">Reference proteome</keyword>
<evidence type="ECO:0000259" key="2">
    <source>
        <dbReference type="Pfam" id="PF00078"/>
    </source>
</evidence>
<reference evidence="3 4" key="1">
    <citation type="submission" date="2023-08" db="EMBL/GenBank/DDBJ databases">
        <title>A Necator americanus chromosomal reference genome.</title>
        <authorList>
            <person name="Ilik V."/>
            <person name="Petrzelkova K.J."/>
            <person name="Pardy F."/>
            <person name="Fuh T."/>
            <person name="Niatou-Singa F.S."/>
            <person name="Gouil Q."/>
            <person name="Baker L."/>
            <person name="Ritchie M.E."/>
            <person name="Jex A.R."/>
            <person name="Gazzola D."/>
            <person name="Li H."/>
            <person name="Toshio Fujiwara R."/>
            <person name="Zhan B."/>
            <person name="Aroian R.V."/>
            <person name="Pafco B."/>
            <person name="Schwarz E.M."/>
        </authorList>
    </citation>
    <scope>NUCLEOTIDE SEQUENCE [LARGE SCALE GENOMIC DNA]</scope>
    <source>
        <strain evidence="3 4">Aroian</strain>
        <tissue evidence="3">Whole animal</tissue>
    </source>
</reference>
<dbReference type="InterPro" id="IPR000477">
    <property type="entry name" value="RT_dom"/>
</dbReference>
<evidence type="ECO:0000256" key="1">
    <source>
        <dbReference type="SAM" id="MobiDB-lite"/>
    </source>
</evidence>
<evidence type="ECO:0000313" key="3">
    <source>
        <dbReference type="EMBL" id="KAK6728373.1"/>
    </source>
</evidence>
<dbReference type="CDD" id="cd01650">
    <property type="entry name" value="RT_nLTR_like"/>
    <property type="match status" value="1"/>
</dbReference>
<sequence length="312" mass="36211">MEKIIYDFYSDLFDSHVHLPPHHLREDGHVIPEVLPSEMRHTIMLVRNRTAPGPDRIRPEQLKSLQPWKTSKTVLLYKKGDPHDISNYRPICLLSVIYKLFTRVILNRIEKVLDEGQPCEQAGFRKGFSTIDHIHIVSKLIEVSREYKMPLCLTFIDLKKAFDSVETEAVVEALDNQSVHTQYIKGDTIPSKIFTATLENAMRKLEWDYMGVKVDGRQPHHLCFADDIVLITPSISQAERMLRIRRNIWMHRSSAESTKDDVHAERMGLRCPIHAQRNELIRMHQLRLSGSGTEHDERPDLRGGDERSPPRM</sequence>
<evidence type="ECO:0000313" key="4">
    <source>
        <dbReference type="Proteomes" id="UP001303046"/>
    </source>
</evidence>
<protein>
    <recommendedName>
        <fullName evidence="2">Reverse transcriptase domain-containing protein</fullName>
    </recommendedName>
</protein>
<dbReference type="SUPFAM" id="SSF56672">
    <property type="entry name" value="DNA/RNA polymerases"/>
    <property type="match status" value="1"/>
</dbReference>